<proteinExistence type="predicted"/>
<protein>
    <recommendedName>
        <fullName evidence="11">Ig-like domain-containing protein</fullName>
    </recommendedName>
</protein>
<dbReference type="Gene3D" id="3.30.200.20">
    <property type="entry name" value="Phosphorylase Kinase, domain 1"/>
    <property type="match status" value="1"/>
</dbReference>
<dbReference type="InterPro" id="IPR011009">
    <property type="entry name" value="Kinase-like_dom_sf"/>
</dbReference>
<dbReference type="SUPFAM" id="SSF56112">
    <property type="entry name" value="Protein kinase-like (PK-like)"/>
    <property type="match status" value="1"/>
</dbReference>
<dbReference type="InterPro" id="IPR013098">
    <property type="entry name" value="Ig_I-set"/>
</dbReference>
<evidence type="ECO:0000256" key="10">
    <source>
        <dbReference type="SAM" id="Phobius"/>
    </source>
</evidence>
<keyword evidence="2 10" id="KW-0812">Transmembrane</keyword>
<sequence>MYLRDVRWVFRDHTLGEVSSTVDAHSQLLIANINNVTGSNAGEYTCVMQKGDQEKRLKQIISVVKTVKPYHTQSDPEKPRFLEYGKPAEFECNIDGTPRPDFKWLKDGKPYEGGELSPDNRRLHIARVAAEDKGEFECVATNRAGTSVYKFAARVEGAPKRVSSSFLFMIFMLLLGLLCCLITALVLYFKQRKKAIEQERALNVLYEQLMKTAEGPPPSGPKLPLDQRVYQLPYNRQYELERENLEIGNRHQKMLADELKIMCAIGKHPNVLALIGAITKNMKGGELYVVVELCDNGNLKDYLLKYKNKFINELKQTAVPDDGYLRPDSSVKTHYASEQIPDWSNDMESDRLLSDNTMLRKKNVLVPFRWMAIEAIQDGVYTLEDLLNKLLEGHRNTKPQYCHDDIYDLMMRCWEKDPNERPNFTQCIHHLKEQLRKASPQLLERVELDLGEECKRQDALSQWLTPEPDPREGINGFGTATPSSPKHTERIYISEFSR</sequence>
<dbReference type="Pfam" id="PF07714">
    <property type="entry name" value="PK_Tyr_Ser-Thr"/>
    <property type="match status" value="2"/>
</dbReference>
<keyword evidence="4 10" id="KW-1133">Transmembrane helix</keyword>
<keyword evidence="7" id="KW-0325">Glycoprotein</keyword>
<name>A0A3P7L9W0_STRVU</name>
<dbReference type="SMART" id="SM00408">
    <property type="entry name" value="IGc2"/>
    <property type="match status" value="1"/>
</dbReference>
<feature type="region of interest" description="Disordered" evidence="9">
    <location>
        <begin position="461"/>
        <end position="489"/>
    </location>
</feature>
<dbReference type="InterPro" id="IPR013783">
    <property type="entry name" value="Ig-like_fold"/>
</dbReference>
<feature type="domain" description="Ig-like" evidence="11">
    <location>
        <begin position="69"/>
        <end position="156"/>
    </location>
</feature>
<dbReference type="PANTHER" id="PTHR24416:SF602">
    <property type="entry name" value="PROTEIN VER-1-RELATED"/>
    <property type="match status" value="1"/>
</dbReference>
<dbReference type="InterPro" id="IPR036179">
    <property type="entry name" value="Ig-like_dom_sf"/>
</dbReference>
<evidence type="ECO:0000256" key="2">
    <source>
        <dbReference type="ARBA" id="ARBA00022692"/>
    </source>
</evidence>
<dbReference type="InterPro" id="IPR007110">
    <property type="entry name" value="Ig-like_dom"/>
</dbReference>
<comment type="subcellular location">
    <subcellularLocation>
        <location evidence="1">Membrane</location>
        <topology evidence="1">Single-pass membrane protein</topology>
    </subcellularLocation>
</comment>
<dbReference type="PANTHER" id="PTHR24416">
    <property type="entry name" value="TYROSINE-PROTEIN KINASE RECEPTOR"/>
    <property type="match status" value="1"/>
</dbReference>
<evidence type="ECO:0000256" key="9">
    <source>
        <dbReference type="SAM" id="MobiDB-lite"/>
    </source>
</evidence>
<keyword evidence="13" id="KW-1185">Reference proteome</keyword>
<dbReference type="Proteomes" id="UP000270094">
    <property type="component" value="Unassembled WGS sequence"/>
</dbReference>
<evidence type="ECO:0000256" key="3">
    <source>
        <dbReference type="ARBA" id="ARBA00022737"/>
    </source>
</evidence>
<evidence type="ECO:0000256" key="4">
    <source>
        <dbReference type="ARBA" id="ARBA00022989"/>
    </source>
</evidence>
<keyword evidence="3" id="KW-0677">Repeat</keyword>
<evidence type="ECO:0000313" key="12">
    <source>
        <dbReference type="EMBL" id="VDM75888.1"/>
    </source>
</evidence>
<dbReference type="Pfam" id="PF07679">
    <property type="entry name" value="I-set"/>
    <property type="match status" value="1"/>
</dbReference>
<evidence type="ECO:0000313" key="13">
    <source>
        <dbReference type="Proteomes" id="UP000270094"/>
    </source>
</evidence>
<dbReference type="InterPro" id="IPR001245">
    <property type="entry name" value="Ser-Thr/Tyr_kinase_cat_dom"/>
</dbReference>
<gene>
    <name evidence="12" type="ORF">SVUK_LOCUS10886</name>
</gene>
<evidence type="ECO:0000256" key="6">
    <source>
        <dbReference type="ARBA" id="ARBA00023157"/>
    </source>
</evidence>
<reference evidence="12 13" key="1">
    <citation type="submission" date="2018-11" db="EMBL/GenBank/DDBJ databases">
        <authorList>
            <consortium name="Pathogen Informatics"/>
        </authorList>
    </citation>
    <scope>NUCLEOTIDE SEQUENCE [LARGE SCALE GENOMIC DNA]</scope>
</reference>
<dbReference type="AlphaFoldDB" id="A0A3P7L9W0"/>
<dbReference type="InterPro" id="IPR003598">
    <property type="entry name" value="Ig_sub2"/>
</dbReference>
<dbReference type="GO" id="GO:0043235">
    <property type="term" value="C:receptor complex"/>
    <property type="evidence" value="ECO:0007669"/>
    <property type="project" value="TreeGrafter"/>
</dbReference>
<dbReference type="GO" id="GO:0004714">
    <property type="term" value="F:transmembrane receptor protein tyrosine kinase activity"/>
    <property type="evidence" value="ECO:0007669"/>
    <property type="project" value="TreeGrafter"/>
</dbReference>
<dbReference type="OrthoDB" id="5912975at2759"/>
<evidence type="ECO:0000256" key="8">
    <source>
        <dbReference type="ARBA" id="ARBA00023319"/>
    </source>
</evidence>
<evidence type="ECO:0000256" key="1">
    <source>
        <dbReference type="ARBA" id="ARBA00004167"/>
    </source>
</evidence>
<evidence type="ECO:0000256" key="7">
    <source>
        <dbReference type="ARBA" id="ARBA00023180"/>
    </source>
</evidence>
<dbReference type="Gene3D" id="1.10.510.10">
    <property type="entry name" value="Transferase(Phosphotransferase) domain 1"/>
    <property type="match status" value="1"/>
</dbReference>
<dbReference type="PROSITE" id="PS50835">
    <property type="entry name" value="IG_LIKE"/>
    <property type="match status" value="1"/>
</dbReference>
<dbReference type="GO" id="GO:0005886">
    <property type="term" value="C:plasma membrane"/>
    <property type="evidence" value="ECO:0007669"/>
    <property type="project" value="TreeGrafter"/>
</dbReference>
<dbReference type="GO" id="GO:0007169">
    <property type="term" value="P:cell surface receptor protein tyrosine kinase signaling pathway"/>
    <property type="evidence" value="ECO:0007669"/>
    <property type="project" value="TreeGrafter"/>
</dbReference>
<dbReference type="GO" id="GO:0009653">
    <property type="term" value="P:anatomical structure morphogenesis"/>
    <property type="evidence" value="ECO:0007669"/>
    <property type="project" value="UniProtKB-ARBA"/>
</dbReference>
<dbReference type="SUPFAM" id="SSF48726">
    <property type="entry name" value="Immunoglobulin"/>
    <property type="match status" value="1"/>
</dbReference>
<evidence type="ECO:0000259" key="11">
    <source>
        <dbReference type="PROSITE" id="PS50835"/>
    </source>
</evidence>
<evidence type="ECO:0000256" key="5">
    <source>
        <dbReference type="ARBA" id="ARBA00023136"/>
    </source>
</evidence>
<dbReference type="FunFam" id="2.60.40.10:FF:000032">
    <property type="entry name" value="palladin isoform X1"/>
    <property type="match status" value="1"/>
</dbReference>
<dbReference type="InterPro" id="IPR050122">
    <property type="entry name" value="RTK"/>
</dbReference>
<keyword evidence="8" id="KW-0393">Immunoglobulin domain</keyword>
<dbReference type="Gene3D" id="2.60.40.10">
    <property type="entry name" value="Immunoglobulins"/>
    <property type="match status" value="1"/>
</dbReference>
<accession>A0A3P7L9W0</accession>
<keyword evidence="5 10" id="KW-0472">Membrane</keyword>
<keyword evidence="6" id="KW-1015">Disulfide bond</keyword>
<dbReference type="EMBL" id="UYYB01095990">
    <property type="protein sequence ID" value="VDM75888.1"/>
    <property type="molecule type" value="Genomic_DNA"/>
</dbReference>
<organism evidence="12 13">
    <name type="scientific">Strongylus vulgaris</name>
    <name type="common">Blood worm</name>
    <dbReference type="NCBI Taxonomy" id="40348"/>
    <lineage>
        <taxon>Eukaryota</taxon>
        <taxon>Metazoa</taxon>
        <taxon>Ecdysozoa</taxon>
        <taxon>Nematoda</taxon>
        <taxon>Chromadorea</taxon>
        <taxon>Rhabditida</taxon>
        <taxon>Rhabditina</taxon>
        <taxon>Rhabditomorpha</taxon>
        <taxon>Strongyloidea</taxon>
        <taxon>Strongylidae</taxon>
        <taxon>Strongylus</taxon>
    </lineage>
</organism>
<dbReference type="PIRSF" id="PIRSF000615">
    <property type="entry name" value="TyrPK_CSF1-R"/>
    <property type="match status" value="1"/>
</dbReference>
<feature type="transmembrane region" description="Helical" evidence="10">
    <location>
        <begin position="166"/>
        <end position="189"/>
    </location>
</feature>